<comment type="subcellular location">
    <subcellularLocation>
        <location evidence="1">Plastid</location>
        <location evidence="1">Chloroplast thylakoid membrane</location>
        <topology evidence="1">Multi-pass membrane protein</topology>
    </subcellularLocation>
</comment>
<organism evidence="3 4">
    <name type="scientific">Acacia crassicarpa</name>
    <name type="common">northern wattle</name>
    <dbReference type="NCBI Taxonomy" id="499986"/>
    <lineage>
        <taxon>Eukaryota</taxon>
        <taxon>Viridiplantae</taxon>
        <taxon>Streptophyta</taxon>
        <taxon>Embryophyta</taxon>
        <taxon>Tracheophyta</taxon>
        <taxon>Spermatophyta</taxon>
        <taxon>Magnoliopsida</taxon>
        <taxon>eudicotyledons</taxon>
        <taxon>Gunneridae</taxon>
        <taxon>Pentapetalae</taxon>
        <taxon>rosids</taxon>
        <taxon>fabids</taxon>
        <taxon>Fabales</taxon>
        <taxon>Fabaceae</taxon>
        <taxon>Caesalpinioideae</taxon>
        <taxon>mimosoid clade</taxon>
        <taxon>Acacieae</taxon>
        <taxon>Acacia</taxon>
    </lineage>
</organism>
<keyword evidence="4" id="KW-1185">Reference proteome</keyword>
<protein>
    <submittedName>
        <fullName evidence="3">Uncharacterized protein</fullName>
    </submittedName>
</protein>
<gene>
    <name evidence="3" type="ORF">QN277_008846</name>
</gene>
<evidence type="ECO:0000256" key="2">
    <source>
        <dbReference type="RuleBase" id="RU004349"/>
    </source>
</evidence>
<dbReference type="Proteomes" id="UP001293593">
    <property type="component" value="Unassembled WGS sequence"/>
</dbReference>
<comment type="similarity">
    <text evidence="2">Belongs to the SecY/SEC61-alpha family.</text>
</comment>
<comment type="caution">
    <text evidence="3">The sequence shown here is derived from an EMBL/GenBank/DDBJ whole genome shotgun (WGS) entry which is preliminary data.</text>
</comment>
<accession>A0AAE1ISA6</accession>
<evidence type="ECO:0000256" key="1">
    <source>
        <dbReference type="ARBA" id="ARBA00004454"/>
    </source>
</evidence>
<dbReference type="AlphaFoldDB" id="A0AAE1ISA6"/>
<dbReference type="EMBL" id="JAWXYG010000013">
    <property type="protein sequence ID" value="KAK4255918.1"/>
    <property type="molecule type" value="Genomic_DNA"/>
</dbReference>
<sequence length="100" mass="10704">MCHILILVSGSSATDVAKHLKEQQMMMLGHQEATSETELNRYIPTAVAFGGICIGALTGLADFTGAIGSGTGILLAVTTIYHYYETYEKEKASQLAVFGF</sequence>
<evidence type="ECO:0000313" key="3">
    <source>
        <dbReference type="EMBL" id="KAK4255918.1"/>
    </source>
</evidence>
<dbReference type="InterPro" id="IPR002208">
    <property type="entry name" value="SecY/SEC61-alpha"/>
</dbReference>
<dbReference type="GO" id="GO:0015031">
    <property type="term" value="P:protein transport"/>
    <property type="evidence" value="ECO:0007669"/>
    <property type="project" value="InterPro"/>
</dbReference>
<dbReference type="PANTHER" id="PTHR10906">
    <property type="entry name" value="SECY/SEC61-ALPHA FAMILY MEMBER"/>
    <property type="match status" value="1"/>
</dbReference>
<dbReference type="Gene3D" id="1.10.3370.10">
    <property type="entry name" value="SecY subunit domain"/>
    <property type="match status" value="1"/>
</dbReference>
<dbReference type="GO" id="GO:0009535">
    <property type="term" value="C:chloroplast thylakoid membrane"/>
    <property type="evidence" value="ECO:0007669"/>
    <property type="project" value="UniProtKB-SubCell"/>
</dbReference>
<proteinExistence type="inferred from homology"/>
<reference evidence="3" key="1">
    <citation type="submission" date="2023-10" db="EMBL/GenBank/DDBJ databases">
        <title>Chromosome-level genome of the transformable northern wattle, Acacia crassicarpa.</title>
        <authorList>
            <person name="Massaro I."/>
            <person name="Sinha N.R."/>
            <person name="Poethig S."/>
            <person name="Leichty A.R."/>
        </authorList>
    </citation>
    <scope>NUCLEOTIDE SEQUENCE</scope>
    <source>
        <strain evidence="3">Acra3RX</strain>
        <tissue evidence="3">Leaf</tissue>
    </source>
</reference>
<dbReference type="SUPFAM" id="SSF103491">
    <property type="entry name" value="Preprotein translocase SecY subunit"/>
    <property type="match status" value="1"/>
</dbReference>
<dbReference type="Pfam" id="PF00344">
    <property type="entry name" value="SecY"/>
    <property type="match status" value="1"/>
</dbReference>
<name>A0AAE1ISA6_9FABA</name>
<dbReference type="InterPro" id="IPR023201">
    <property type="entry name" value="SecY_dom_sf"/>
</dbReference>
<evidence type="ECO:0000313" key="4">
    <source>
        <dbReference type="Proteomes" id="UP001293593"/>
    </source>
</evidence>